<dbReference type="AlphaFoldDB" id="A0A2N3LNP1"/>
<protein>
    <submittedName>
        <fullName evidence="1">Uncharacterized protein</fullName>
    </submittedName>
</protein>
<dbReference type="EMBL" id="PIQO01000002">
    <property type="protein sequence ID" value="PKR86241.1"/>
    <property type="molecule type" value="Genomic_DNA"/>
</dbReference>
<proteinExistence type="predicted"/>
<organism evidence="1 2">
    <name type="scientific">Heyndrickxia camelliae</name>
    <dbReference type="NCBI Taxonomy" id="1707093"/>
    <lineage>
        <taxon>Bacteria</taxon>
        <taxon>Bacillati</taxon>
        <taxon>Bacillota</taxon>
        <taxon>Bacilli</taxon>
        <taxon>Bacillales</taxon>
        <taxon>Bacillaceae</taxon>
        <taxon>Heyndrickxia</taxon>
    </lineage>
</organism>
<evidence type="ECO:0000313" key="2">
    <source>
        <dbReference type="Proteomes" id="UP000233440"/>
    </source>
</evidence>
<comment type="caution">
    <text evidence="1">The sequence shown here is derived from an EMBL/GenBank/DDBJ whole genome shotgun (WGS) entry which is preliminary data.</text>
</comment>
<sequence length="60" mass="7240">MSIRKEQKDKVEQKEKGNVLYKVSKGQGKCPLERFQRTRWSKKRRAMSFIRFQKDKASVH</sequence>
<reference evidence="1 2" key="1">
    <citation type="submission" date="2017-11" db="EMBL/GenBank/DDBJ databases">
        <title>Bacillus camelliae sp. nov., isolated from pu'er tea.</title>
        <authorList>
            <person name="Niu L."/>
        </authorList>
    </citation>
    <scope>NUCLEOTIDE SEQUENCE [LARGE SCALE GENOMIC DNA]</scope>
    <source>
        <strain evidence="1 2">7578-1</strain>
    </source>
</reference>
<gene>
    <name evidence="1" type="ORF">CWO92_03835</name>
</gene>
<name>A0A2N3LNP1_9BACI</name>
<evidence type="ECO:0000313" key="1">
    <source>
        <dbReference type="EMBL" id="PKR86241.1"/>
    </source>
</evidence>
<dbReference type="Proteomes" id="UP000233440">
    <property type="component" value="Unassembled WGS sequence"/>
</dbReference>
<accession>A0A2N3LNP1</accession>
<keyword evidence="2" id="KW-1185">Reference proteome</keyword>